<accession>A0A1H0A9C1</accession>
<feature type="transmembrane region" description="Helical" evidence="7">
    <location>
        <begin position="122"/>
        <end position="144"/>
    </location>
</feature>
<comment type="subcellular location">
    <subcellularLocation>
        <location evidence="1 7">Cell membrane</location>
        <topology evidence="1 7">Multi-pass membrane protein</topology>
    </subcellularLocation>
</comment>
<evidence type="ECO:0000256" key="5">
    <source>
        <dbReference type="ARBA" id="ARBA00022989"/>
    </source>
</evidence>
<feature type="transmembrane region" description="Helical" evidence="7">
    <location>
        <begin position="226"/>
        <end position="245"/>
    </location>
</feature>
<organism evidence="9 10">
    <name type="scientific">Methylobacterium phyllostachyos</name>
    <dbReference type="NCBI Taxonomy" id="582672"/>
    <lineage>
        <taxon>Bacteria</taxon>
        <taxon>Pseudomonadati</taxon>
        <taxon>Pseudomonadota</taxon>
        <taxon>Alphaproteobacteria</taxon>
        <taxon>Hyphomicrobiales</taxon>
        <taxon>Methylobacteriaceae</taxon>
        <taxon>Methylobacterium</taxon>
    </lineage>
</organism>
<evidence type="ECO:0000256" key="6">
    <source>
        <dbReference type="ARBA" id="ARBA00023136"/>
    </source>
</evidence>
<proteinExistence type="inferred from homology"/>
<evidence type="ECO:0000313" key="9">
    <source>
        <dbReference type="EMBL" id="SDN30208.1"/>
    </source>
</evidence>
<keyword evidence="2 7" id="KW-0813">Transport</keyword>
<keyword evidence="4 7" id="KW-0812">Transmembrane</keyword>
<dbReference type="CDD" id="cd06261">
    <property type="entry name" value="TM_PBP2"/>
    <property type="match status" value="1"/>
</dbReference>
<dbReference type="Pfam" id="PF00528">
    <property type="entry name" value="BPD_transp_1"/>
    <property type="match status" value="1"/>
</dbReference>
<evidence type="ECO:0000259" key="8">
    <source>
        <dbReference type="PROSITE" id="PS50928"/>
    </source>
</evidence>
<keyword evidence="6 7" id="KW-0472">Membrane</keyword>
<dbReference type="AlphaFoldDB" id="A0A1H0A9C1"/>
<sequence>MSSAPLAAPIPVPPAAAPPAPTAPARPPVAARPEIVHELGPARSGAAAPVVEKPLSLFERLYNQSWLRKLVILAVLAGIWEAYGRYLDNDLLFPTFSATVEAFFRGIADGTLPARAWSSLKVLLMGYAAGVALASLLTGLAIATRVGTDVLETLTAMFNPLPAIALLPLALIWFGLGNGSLIFVLVHSVTWAIALNTHSGFLSVSRTLTMVGRNYGLSGPRLIGKILIPAAFPAILTGLKVGWAFAWRTLIAAELVFGVSSGSGGLGWFIFENKNMLDIPNVFAGLLTVILIGLVVENLIFQTLETRTVRRWGMQA</sequence>
<evidence type="ECO:0000313" key="10">
    <source>
        <dbReference type="Proteomes" id="UP000198704"/>
    </source>
</evidence>
<dbReference type="EMBL" id="FNHS01000007">
    <property type="protein sequence ID" value="SDN30208.1"/>
    <property type="molecule type" value="Genomic_DNA"/>
</dbReference>
<dbReference type="GO" id="GO:0055085">
    <property type="term" value="P:transmembrane transport"/>
    <property type="evidence" value="ECO:0007669"/>
    <property type="project" value="InterPro"/>
</dbReference>
<dbReference type="PROSITE" id="PS50928">
    <property type="entry name" value="ABC_TM1"/>
    <property type="match status" value="1"/>
</dbReference>
<evidence type="ECO:0000256" key="4">
    <source>
        <dbReference type="ARBA" id="ARBA00022692"/>
    </source>
</evidence>
<dbReference type="PANTHER" id="PTHR30151">
    <property type="entry name" value="ALKANE SULFONATE ABC TRANSPORTER-RELATED, MEMBRANE SUBUNIT"/>
    <property type="match status" value="1"/>
</dbReference>
<dbReference type="InterPro" id="IPR035906">
    <property type="entry name" value="MetI-like_sf"/>
</dbReference>
<gene>
    <name evidence="9" type="ORF">SAMN05216360_107123</name>
</gene>
<evidence type="ECO:0000256" key="3">
    <source>
        <dbReference type="ARBA" id="ARBA00022475"/>
    </source>
</evidence>
<keyword evidence="5 7" id="KW-1133">Transmembrane helix</keyword>
<dbReference type="Gene3D" id="1.10.3720.10">
    <property type="entry name" value="MetI-like"/>
    <property type="match status" value="1"/>
</dbReference>
<dbReference type="InterPro" id="IPR000515">
    <property type="entry name" value="MetI-like"/>
</dbReference>
<dbReference type="RefSeq" id="WP_244507569.1">
    <property type="nucleotide sequence ID" value="NZ_FNHS01000007.1"/>
</dbReference>
<name>A0A1H0A9C1_9HYPH</name>
<dbReference type="Proteomes" id="UP000198704">
    <property type="component" value="Unassembled WGS sequence"/>
</dbReference>
<keyword evidence="10" id="KW-1185">Reference proteome</keyword>
<evidence type="ECO:0000256" key="7">
    <source>
        <dbReference type="RuleBase" id="RU363032"/>
    </source>
</evidence>
<feature type="transmembrane region" description="Helical" evidence="7">
    <location>
        <begin position="182"/>
        <end position="205"/>
    </location>
</feature>
<dbReference type="PANTHER" id="PTHR30151:SF16">
    <property type="entry name" value="ABC TRANSPORTER PERMEASE PROTEIN"/>
    <property type="match status" value="1"/>
</dbReference>
<keyword evidence="3" id="KW-1003">Cell membrane</keyword>
<feature type="transmembrane region" description="Helical" evidence="7">
    <location>
        <begin position="251"/>
        <end position="271"/>
    </location>
</feature>
<dbReference type="GO" id="GO:0005886">
    <property type="term" value="C:plasma membrane"/>
    <property type="evidence" value="ECO:0007669"/>
    <property type="project" value="UniProtKB-SubCell"/>
</dbReference>
<dbReference type="STRING" id="582672.SAMN05216360_107123"/>
<reference evidence="10" key="1">
    <citation type="submission" date="2016-10" db="EMBL/GenBank/DDBJ databases">
        <authorList>
            <person name="Varghese N."/>
            <person name="Submissions S."/>
        </authorList>
    </citation>
    <scope>NUCLEOTIDE SEQUENCE [LARGE SCALE GENOMIC DNA]</scope>
    <source>
        <strain evidence="10">BL47</strain>
    </source>
</reference>
<feature type="transmembrane region" description="Helical" evidence="7">
    <location>
        <begin position="156"/>
        <end position="176"/>
    </location>
</feature>
<protein>
    <submittedName>
        <fullName evidence="9">NitT/TauT family transport system permease protein</fullName>
    </submittedName>
</protein>
<evidence type="ECO:0000256" key="2">
    <source>
        <dbReference type="ARBA" id="ARBA00022448"/>
    </source>
</evidence>
<comment type="similarity">
    <text evidence="7">Belongs to the binding-protein-dependent transport system permease family.</text>
</comment>
<dbReference type="SUPFAM" id="SSF161098">
    <property type="entry name" value="MetI-like"/>
    <property type="match status" value="1"/>
</dbReference>
<evidence type="ECO:0000256" key="1">
    <source>
        <dbReference type="ARBA" id="ARBA00004651"/>
    </source>
</evidence>
<feature type="domain" description="ABC transmembrane type-1" evidence="8">
    <location>
        <begin position="108"/>
        <end position="300"/>
    </location>
</feature>
<feature type="transmembrane region" description="Helical" evidence="7">
    <location>
        <begin position="283"/>
        <end position="304"/>
    </location>
</feature>